<dbReference type="CDD" id="cd11534">
    <property type="entry name" value="NTP-PPase_HisIE_like"/>
    <property type="match status" value="1"/>
</dbReference>
<dbReference type="InterPro" id="IPR008179">
    <property type="entry name" value="HisE"/>
</dbReference>
<name>E0RNA7_WINT6</name>
<gene>
    <name evidence="8" type="primary">hisE</name>
    <name evidence="9" type="ordered locus">STHERM_c01310</name>
</gene>
<proteinExistence type="inferred from homology"/>
<dbReference type="InterPro" id="IPR021130">
    <property type="entry name" value="PRib-ATP_PPHydrolase-like"/>
</dbReference>
<reference evidence="9 10" key="2">
    <citation type="journal article" date="2010" name="J. Bacteriol.">
        <title>Genome sequence of the polysaccharide-degrading, thermophilic anaerobe Spirochaeta thermophila DSM 6192.</title>
        <authorList>
            <person name="Angelov A."/>
            <person name="Liebl S."/>
            <person name="Ballschmiter M."/>
            <person name="Bomeke M."/>
            <person name="Lehmann R."/>
            <person name="Liesegang H."/>
            <person name="Daniel R."/>
            <person name="Liebl W."/>
        </authorList>
    </citation>
    <scope>NUCLEOTIDE SEQUENCE [LARGE SCALE GENOMIC DNA]</scope>
    <source>
        <strain evidence="10">ATCC 49972 / DSM 6192 / RI 19.B1</strain>
    </source>
</reference>
<evidence type="ECO:0000313" key="9">
    <source>
        <dbReference type="EMBL" id="ADN01107.1"/>
    </source>
</evidence>
<dbReference type="UniPathway" id="UPA00031">
    <property type="reaction ID" value="UER00007"/>
</dbReference>
<protein>
    <recommendedName>
        <fullName evidence="8">Phosphoribosyl-ATP pyrophosphatase</fullName>
        <shortName evidence="8">PRA-PH</shortName>
        <ecNumber evidence="8">3.6.1.31</ecNumber>
    </recommendedName>
</protein>
<keyword evidence="8" id="KW-0963">Cytoplasm</keyword>
<evidence type="ECO:0000256" key="3">
    <source>
        <dbReference type="ARBA" id="ARBA00022605"/>
    </source>
</evidence>
<evidence type="ECO:0000313" key="10">
    <source>
        <dbReference type="Proteomes" id="UP000001296"/>
    </source>
</evidence>
<evidence type="ECO:0000256" key="8">
    <source>
        <dbReference type="HAMAP-Rule" id="MF_01020"/>
    </source>
</evidence>
<dbReference type="PANTHER" id="PTHR42945">
    <property type="entry name" value="HISTIDINE BIOSYNTHESIS BIFUNCTIONAL PROTEIN"/>
    <property type="match status" value="1"/>
</dbReference>
<sequence>MTHKSETKEAFVKEAVFPAVCVDGEGRVVGAVLQNEKARDKSLEQKEVWMVHPATGRVVPAGMGPVVRVVQEDGWVRVVVRGKGSGEVQGEEGVVRADEGGVLERLEGVVRARRSAMPEGSYTTHLFSSGGEKIRKKTGEEAIELLLAPSRDRIVYEAADFLYHLMVLLVWEGIPFRDVLEELSRRFDQ</sequence>
<comment type="pathway">
    <text evidence="2 8">Amino-acid biosynthesis; L-histidine biosynthesis; L-histidine from 5-phospho-alpha-D-ribose 1-diphosphate: step 2/9.</text>
</comment>
<organism evidence="9 10">
    <name type="scientific">Winmispira thermophila (strain ATCC 49972 / DSM 6192 / RI 19.B1)</name>
    <name type="common">Spirochaeta thermophila</name>
    <dbReference type="NCBI Taxonomy" id="665571"/>
    <lineage>
        <taxon>Bacteria</taxon>
        <taxon>Pseudomonadati</taxon>
        <taxon>Spirochaetota</taxon>
        <taxon>Spirochaetia</taxon>
        <taxon>Winmispirales</taxon>
        <taxon>Winmispiraceae</taxon>
        <taxon>Winmispira</taxon>
    </lineage>
</organism>
<dbReference type="EMBL" id="CP001698">
    <property type="protein sequence ID" value="ADN01107.1"/>
    <property type="molecule type" value="Genomic_DNA"/>
</dbReference>
<dbReference type="Gene3D" id="1.10.287.1080">
    <property type="entry name" value="MazG-like"/>
    <property type="match status" value="1"/>
</dbReference>
<keyword evidence="3 8" id="KW-0028">Amino-acid biosynthesis</keyword>
<keyword evidence="5 8" id="KW-0378">Hydrolase</keyword>
<comment type="similarity">
    <text evidence="8">Belongs to the PRA-PH family.</text>
</comment>
<dbReference type="RefSeq" id="WP_013312948.1">
    <property type="nucleotide sequence ID" value="NC_014484.1"/>
</dbReference>
<dbReference type="GO" id="GO:0005737">
    <property type="term" value="C:cytoplasm"/>
    <property type="evidence" value="ECO:0007669"/>
    <property type="project" value="UniProtKB-SubCell"/>
</dbReference>
<evidence type="ECO:0000256" key="7">
    <source>
        <dbReference type="ARBA" id="ARBA00023102"/>
    </source>
</evidence>
<accession>E0RNA7</accession>
<evidence type="ECO:0000256" key="6">
    <source>
        <dbReference type="ARBA" id="ARBA00022840"/>
    </source>
</evidence>
<comment type="subcellular location">
    <subcellularLocation>
        <location evidence="8">Cytoplasm</location>
    </subcellularLocation>
</comment>
<keyword evidence="7 8" id="KW-0368">Histidine biosynthesis</keyword>
<dbReference type="eggNOG" id="COG0140">
    <property type="taxonomic scope" value="Bacteria"/>
</dbReference>
<dbReference type="PANTHER" id="PTHR42945:SF1">
    <property type="entry name" value="HISTIDINE BIOSYNTHESIS BIFUNCTIONAL PROTEIN HIS7"/>
    <property type="match status" value="1"/>
</dbReference>
<dbReference type="AlphaFoldDB" id="E0RNA7"/>
<comment type="catalytic activity">
    <reaction evidence="1 8">
        <text>1-(5-phospho-beta-D-ribosyl)-ATP + H2O = 1-(5-phospho-beta-D-ribosyl)-5'-AMP + diphosphate + H(+)</text>
        <dbReference type="Rhea" id="RHEA:22828"/>
        <dbReference type="ChEBI" id="CHEBI:15377"/>
        <dbReference type="ChEBI" id="CHEBI:15378"/>
        <dbReference type="ChEBI" id="CHEBI:33019"/>
        <dbReference type="ChEBI" id="CHEBI:59457"/>
        <dbReference type="ChEBI" id="CHEBI:73183"/>
        <dbReference type="EC" id="3.6.1.31"/>
    </reaction>
</comment>
<dbReference type="GO" id="GO:0000105">
    <property type="term" value="P:L-histidine biosynthetic process"/>
    <property type="evidence" value="ECO:0007669"/>
    <property type="project" value="UniProtKB-UniRule"/>
</dbReference>
<dbReference type="GO" id="GO:0004636">
    <property type="term" value="F:phosphoribosyl-ATP diphosphatase activity"/>
    <property type="evidence" value="ECO:0007669"/>
    <property type="project" value="UniProtKB-UniRule"/>
</dbReference>
<keyword evidence="4 8" id="KW-0547">Nucleotide-binding</keyword>
<dbReference type="HOGENOM" id="CLU_048577_3_1_12"/>
<dbReference type="EC" id="3.6.1.31" evidence="8"/>
<keyword evidence="6 8" id="KW-0067">ATP-binding</keyword>
<dbReference type="Proteomes" id="UP000001296">
    <property type="component" value="Chromosome"/>
</dbReference>
<dbReference type="PaxDb" id="665571-STHERM_c01310"/>
<evidence type="ECO:0000256" key="5">
    <source>
        <dbReference type="ARBA" id="ARBA00022801"/>
    </source>
</evidence>
<dbReference type="KEGG" id="sta:STHERM_c01310"/>
<dbReference type="GO" id="GO:0005524">
    <property type="term" value="F:ATP binding"/>
    <property type="evidence" value="ECO:0007669"/>
    <property type="project" value="UniProtKB-KW"/>
</dbReference>
<dbReference type="NCBIfam" id="TIGR03188">
    <property type="entry name" value="histidine_hisI"/>
    <property type="match status" value="1"/>
</dbReference>
<evidence type="ECO:0000256" key="1">
    <source>
        <dbReference type="ARBA" id="ARBA00001460"/>
    </source>
</evidence>
<dbReference type="SUPFAM" id="SSF101386">
    <property type="entry name" value="all-alpha NTP pyrophosphatases"/>
    <property type="match status" value="1"/>
</dbReference>
<reference key="1">
    <citation type="submission" date="2009-08" db="EMBL/GenBank/DDBJ databases">
        <title>The genome sequence of Spirochaeta thermophila DSM6192.</title>
        <authorList>
            <person name="Angelov A."/>
            <person name="Mientus M."/>
            <person name="Wittenberg S."/>
            <person name="Lehmann R."/>
            <person name="Liesegang H."/>
            <person name="Daniel R."/>
            <person name="Liebl W."/>
        </authorList>
    </citation>
    <scope>NUCLEOTIDE SEQUENCE</scope>
    <source>
        <strain>DSM 6192</strain>
    </source>
</reference>
<dbReference type="Pfam" id="PF01503">
    <property type="entry name" value="PRA-PH"/>
    <property type="match status" value="1"/>
</dbReference>
<evidence type="ECO:0000256" key="2">
    <source>
        <dbReference type="ARBA" id="ARBA00005204"/>
    </source>
</evidence>
<dbReference type="HAMAP" id="MF_01020">
    <property type="entry name" value="HisE"/>
    <property type="match status" value="1"/>
</dbReference>
<evidence type="ECO:0000256" key="4">
    <source>
        <dbReference type="ARBA" id="ARBA00022741"/>
    </source>
</evidence>